<dbReference type="Proteomes" id="UP000789342">
    <property type="component" value="Unassembled WGS sequence"/>
</dbReference>
<proteinExistence type="predicted"/>
<evidence type="ECO:0000313" key="1">
    <source>
        <dbReference type="EMBL" id="CAG8477380.1"/>
    </source>
</evidence>
<keyword evidence="2" id="KW-1185">Reference proteome</keyword>
<comment type="caution">
    <text evidence="1">The sequence shown here is derived from an EMBL/GenBank/DDBJ whole genome shotgun (WGS) entry which is preliminary data.</text>
</comment>
<gene>
    <name evidence="1" type="ORF">AMORRO_LOCUS2140</name>
</gene>
<evidence type="ECO:0000313" key="2">
    <source>
        <dbReference type="Proteomes" id="UP000789342"/>
    </source>
</evidence>
<organism evidence="1 2">
    <name type="scientific">Acaulospora morrowiae</name>
    <dbReference type="NCBI Taxonomy" id="94023"/>
    <lineage>
        <taxon>Eukaryota</taxon>
        <taxon>Fungi</taxon>
        <taxon>Fungi incertae sedis</taxon>
        <taxon>Mucoromycota</taxon>
        <taxon>Glomeromycotina</taxon>
        <taxon>Glomeromycetes</taxon>
        <taxon>Diversisporales</taxon>
        <taxon>Acaulosporaceae</taxon>
        <taxon>Acaulospora</taxon>
    </lineage>
</organism>
<feature type="non-terminal residue" evidence="1">
    <location>
        <position position="1"/>
    </location>
</feature>
<protein>
    <submittedName>
        <fullName evidence="1">6745_t:CDS:1</fullName>
    </submittedName>
</protein>
<accession>A0A9N8WBL2</accession>
<sequence length="48" mass="5906">MAHVEEPVDFFEDEYDERSRAATSTREDNMYSFWERFLELTVMLQQKQ</sequence>
<reference evidence="1" key="1">
    <citation type="submission" date="2021-06" db="EMBL/GenBank/DDBJ databases">
        <authorList>
            <person name="Kallberg Y."/>
            <person name="Tangrot J."/>
            <person name="Rosling A."/>
        </authorList>
    </citation>
    <scope>NUCLEOTIDE SEQUENCE</scope>
    <source>
        <strain evidence="1">CL551</strain>
    </source>
</reference>
<name>A0A9N8WBL2_9GLOM</name>
<dbReference type="AlphaFoldDB" id="A0A9N8WBL2"/>
<dbReference type="EMBL" id="CAJVPV010000876">
    <property type="protein sequence ID" value="CAG8477380.1"/>
    <property type="molecule type" value="Genomic_DNA"/>
</dbReference>